<name>A0A1V6QLT4_9EURO</name>
<keyword evidence="4" id="KW-1185">Reference proteome</keyword>
<gene>
    <name evidence="3" type="ORF">PENANT_c002G05869</name>
</gene>
<protein>
    <recommendedName>
        <fullName evidence="2">EthD domain-containing protein</fullName>
    </recommendedName>
</protein>
<comment type="similarity">
    <text evidence="1">Belongs to the tpcK family.</text>
</comment>
<sequence length="134" mass="15303">MFAFTVFGYRKDGMSEEDYHNYISTVHSAHLKALLAKNDIVSYTMFPKQHNTAAAKAELMSTIYKDQMPDDKIADCDALVRIVFNDVQDYVRVREDPHFLGVVNPDHAHFANFPKTKFAMGWYEVHVADGQVVS</sequence>
<dbReference type="Pfam" id="PF07110">
    <property type="entry name" value="EthD"/>
    <property type="match status" value="1"/>
</dbReference>
<dbReference type="AlphaFoldDB" id="A0A1V6QLT4"/>
<evidence type="ECO:0000313" key="3">
    <source>
        <dbReference type="EMBL" id="OQD89876.1"/>
    </source>
</evidence>
<organism evidence="3 4">
    <name type="scientific">Penicillium antarcticum</name>
    <dbReference type="NCBI Taxonomy" id="416450"/>
    <lineage>
        <taxon>Eukaryota</taxon>
        <taxon>Fungi</taxon>
        <taxon>Dikarya</taxon>
        <taxon>Ascomycota</taxon>
        <taxon>Pezizomycotina</taxon>
        <taxon>Eurotiomycetes</taxon>
        <taxon>Eurotiomycetidae</taxon>
        <taxon>Eurotiales</taxon>
        <taxon>Aspergillaceae</taxon>
        <taxon>Penicillium</taxon>
    </lineage>
</organism>
<evidence type="ECO:0000259" key="2">
    <source>
        <dbReference type="Pfam" id="PF07110"/>
    </source>
</evidence>
<dbReference type="GO" id="GO:0016491">
    <property type="term" value="F:oxidoreductase activity"/>
    <property type="evidence" value="ECO:0007669"/>
    <property type="project" value="InterPro"/>
</dbReference>
<reference evidence="4" key="1">
    <citation type="journal article" date="2017" name="Nat. Microbiol.">
        <title>Global analysis of biosynthetic gene clusters reveals vast potential of secondary metabolite production in Penicillium species.</title>
        <authorList>
            <person name="Nielsen J.C."/>
            <person name="Grijseels S."/>
            <person name="Prigent S."/>
            <person name="Ji B."/>
            <person name="Dainat J."/>
            <person name="Nielsen K.F."/>
            <person name="Frisvad J.C."/>
            <person name="Workman M."/>
            <person name="Nielsen J."/>
        </authorList>
    </citation>
    <scope>NUCLEOTIDE SEQUENCE [LARGE SCALE GENOMIC DNA]</scope>
    <source>
        <strain evidence="4">IBT 31811</strain>
    </source>
</reference>
<dbReference type="Gene3D" id="3.30.70.100">
    <property type="match status" value="1"/>
</dbReference>
<accession>A0A1V6QLT4</accession>
<comment type="caution">
    <text evidence="3">The sequence shown here is derived from an EMBL/GenBank/DDBJ whole genome shotgun (WGS) entry which is preliminary data.</text>
</comment>
<dbReference type="STRING" id="416450.A0A1V6QLT4"/>
<evidence type="ECO:0000256" key="1">
    <source>
        <dbReference type="ARBA" id="ARBA00005986"/>
    </source>
</evidence>
<feature type="domain" description="EthD" evidence="2">
    <location>
        <begin position="11"/>
        <end position="113"/>
    </location>
</feature>
<dbReference type="SUPFAM" id="SSF54909">
    <property type="entry name" value="Dimeric alpha+beta barrel"/>
    <property type="match status" value="1"/>
</dbReference>
<dbReference type="InterPro" id="IPR009799">
    <property type="entry name" value="EthD_dom"/>
</dbReference>
<dbReference type="Proteomes" id="UP000191672">
    <property type="component" value="Unassembled WGS sequence"/>
</dbReference>
<proteinExistence type="inferred from homology"/>
<evidence type="ECO:0000313" key="4">
    <source>
        <dbReference type="Proteomes" id="UP000191672"/>
    </source>
</evidence>
<dbReference type="InterPro" id="IPR011008">
    <property type="entry name" value="Dimeric_a/b-barrel"/>
</dbReference>
<dbReference type="EMBL" id="MDYN01000002">
    <property type="protein sequence ID" value="OQD89876.1"/>
    <property type="molecule type" value="Genomic_DNA"/>
</dbReference>